<keyword evidence="2" id="KW-1185">Reference proteome</keyword>
<name>A0A4Q5LQP3_9BACT</name>
<dbReference type="OrthoDB" id="1069215at2"/>
<sequence>MTSSEFREMILKKTPKYSVSVEYIFEKLANKQGKGEFSQFGPLYELYVYAFYLGLKIGSRIELASGSNAKKFVEIAGWKSSSPLIDFLLLTIFSRSDEIGFEWNELEDMEEKELAEVVRKIITFIEEYAYGGLDYLKNKFDNGELDNSQYLFVDLLSDLV</sequence>
<comment type="caution">
    <text evidence="1">The sequence shown here is derived from an EMBL/GenBank/DDBJ whole genome shotgun (WGS) entry which is preliminary data.</text>
</comment>
<dbReference type="Proteomes" id="UP000293162">
    <property type="component" value="Unassembled WGS sequence"/>
</dbReference>
<accession>A0A4Q5LQP3</accession>
<evidence type="ECO:0000313" key="1">
    <source>
        <dbReference type="EMBL" id="RYU91806.1"/>
    </source>
</evidence>
<dbReference type="AlphaFoldDB" id="A0A4Q5LQP3"/>
<proteinExistence type="predicted"/>
<organism evidence="1 2">
    <name type="scientific">Emticicia agri</name>
    <dbReference type="NCBI Taxonomy" id="2492393"/>
    <lineage>
        <taxon>Bacteria</taxon>
        <taxon>Pseudomonadati</taxon>
        <taxon>Bacteroidota</taxon>
        <taxon>Cytophagia</taxon>
        <taxon>Cytophagales</taxon>
        <taxon>Leadbetterellaceae</taxon>
        <taxon>Emticicia</taxon>
    </lineage>
</organism>
<dbReference type="EMBL" id="SEWF01000090">
    <property type="protein sequence ID" value="RYU91806.1"/>
    <property type="molecule type" value="Genomic_DNA"/>
</dbReference>
<gene>
    <name evidence="1" type="ORF">EWM59_26710</name>
</gene>
<evidence type="ECO:0000313" key="2">
    <source>
        <dbReference type="Proteomes" id="UP000293162"/>
    </source>
</evidence>
<protein>
    <submittedName>
        <fullName evidence="1">Uncharacterized protein</fullName>
    </submittedName>
</protein>
<dbReference type="RefSeq" id="WP_130024276.1">
    <property type="nucleotide sequence ID" value="NZ_SEWF01000090.1"/>
</dbReference>
<reference evidence="1 2" key="1">
    <citation type="submission" date="2019-02" db="EMBL/GenBank/DDBJ databases">
        <title>Bacterial novel species Emticicia sp. 17J42-9 isolated from soil.</title>
        <authorList>
            <person name="Jung H.-Y."/>
        </authorList>
    </citation>
    <scope>NUCLEOTIDE SEQUENCE [LARGE SCALE GENOMIC DNA]</scope>
    <source>
        <strain evidence="1 2">17J42-9</strain>
    </source>
</reference>